<dbReference type="InterPro" id="IPR027359">
    <property type="entry name" value="Volt_channel_dom_sf"/>
</dbReference>
<evidence type="ECO:0000256" key="7">
    <source>
        <dbReference type="ARBA" id="ARBA00022958"/>
    </source>
</evidence>
<evidence type="ECO:0000259" key="13">
    <source>
        <dbReference type="Pfam" id="PF00520"/>
    </source>
</evidence>
<dbReference type="Gene3D" id="1.20.120.350">
    <property type="entry name" value="Voltage-gated potassium channels. Chain C"/>
    <property type="match status" value="1"/>
</dbReference>
<keyword evidence="4 12" id="KW-0812">Transmembrane</keyword>
<dbReference type="InterPro" id="IPR005821">
    <property type="entry name" value="Ion_trans_dom"/>
</dbReference>
<dbReference type="PANTHER" id="PTHR11537:SF254">
    <property type="entry name" value="POTASSIUM VOLTAGE-GATED CHANNEL PROTEIN SHAB"/>
    <property type="match status" value="1"/>
</dbReference>
<comment type="caution">
    <text evidence="14">The sequence shown here is derived from an EMBL/GenBank/DDBJ whole genome shotgun (WGS) entry which is preliminary data.</text>
</comment>
<keyword evidence="7" id="KW-0630">Potassium</keyword>
<sequence>MSNQPILSKNWKKKIHEVIYGTHTPAGKLFDIILLIVIVYSIVIVMLESVPWVDKNYHTFLNISEWTITILFTLEYILRVISIRKPKTYIFSFFGAVDLLSTLPKYLSLLFIGSQYLTAFRILRLLRIFRILKLARFVGASNNLARALNASKTKILVFVFFIIIVSILLGTVMYIIEGPEHGFNSIPHSVYWTIVTLTTVGYGDISPETPLGQLLASLIMIIGYGIIAVPTGIVSAEYTSEMNKKDTTDRGRSCSTCSTEVLRNDAKFCRICGSKLNDA</sequence>
<evidence type="ECO:0000256" key="6">
    <source>
        <dbReference type="ARBA" id="ARBA00022882"/>
    </source>
</evidence>
<name>A0ABV2ST91_9FLAO</name>
<keyword evidence="5" id="KW-0631">Potassium channel</keyword>
<feature type="domain" description="Ion transport" evidence="13">
    <location>
        <begin position="28"/>
        <end position="242"/>
    </location>
</feature>
<feature type="transmembrane region" description="Helical" evidence="12">
    <location>
        <begin position="29"/>
        <end position="47"/>
    </location>
</feature>
<evidence type="ECO:0000256" key="2">
    <source>
        <dbReference type="ARBA" id="ARBA00022448"/>
    </source>
</evidence>
<protein>
    <submittedName>
        <fullName evidence="14">Ion transporter</fullName>
    </submittedName>
</protein>
<evidence type="ECO:0000313" key="14">
    <source>
        <dbReference type="EMBL" id="MET6990366.1"/>
    </source>
</evidence>
<evidence type="ECO:0000256" key="9">
    <source>
        <dbReference type="ARBA" id="ARBA00023065"/>
    </source>
</evidence>
<dbReference type="Proteomes" id="UP001549799">
    <property type="component" value="Unassembled WGS sequence"/>
</dbReference>
<evidence type="ECO:0000256" key="3">
    <source>
        <dbReference type="ARBA" id="ARBA00022538"/>
    </source>
</evidence>
<evidence type="ECO:0000256" key="1">
    <source>
        <dbReference type="ARBA" id="ARBA00004141"/>
    </source>
</evidence>
<keyword evidence="9" id="KW-0406">Ion transport</keyword>
<proteinExistence type="predicted"/>
<evidence type="ECO:0000256" key="8">
    <source>
        <dbReference type="ARBA" id="ARBA00022989"/>
    </source>
</evidence>
<keyword evidence="11" id="KW-0407">Ion channel</keyword>
<keyword evidence="6" id="KW-0851">Voltage-gated channel</keyword>
<dbReference type="EMBL" id="JBEXAE010000003">
    <property type="protein sequence ID" value="MET6990366.1"/>
    <property type="molecule type" value="Genomic_DNA"/>
</dbReference>
<evidence type="ECO:0000256" key="4">
    <source>
        <dbReference type="ARBA" id="ARBA00022692"/>
    </source>
</evidence>
<dbReference type="PRINTS" id="PR00169">
    <property type="entry name" value="KCHANNEL"/>
</dbReference>
<keyword evidence="2" id="KW-0813">Transport</keyword>
<evidence type="ECO:0000256" key="12">
    <source>
        <dbReference type="SAM" id="Phobius"/>
    </source>
</evidence>
<dbReference type="SUPFAM" id="SSF81324">
    <property type="entry name" value="Voltage-gated potassium channels"/>
    <property type="match status" value="1"/>
</dbReference>
<dbReference type="PANTHER" id="PTHR11537">
    <property type="entry name" value="VOLTAGE-GATED POTASSIUM CHANNEL"/>
    <property type="match status" value="1"/>
</dbReference>
<gene>
    <name evidence="14" type="ORF">ABXZ36_06870</name>
</gene>
<dbReference type="Pfam" id="PF00520">
    <property type="entry name" value="Ion_trans"/>
    <property type="match status" value="1"/>
</dbReference>
<dbReference type="RefSeq" id="WP_354614768.1">
    <property type="nucleotide sequence ID" value="NZ_JBEXAE010000003.1"/>
</dbReference>
<keyword evidence="3" id="KW-0633">Potassium transport</keyword>
<keyword evidence="10 12" id="KW-0472">Membrane</keyword>
<feature type="transmembrane region" description="Helical" evidence="12">
    <location>
        <begin position="214"/>
        <end position="236"/>
    </location>
</feature>
<evidence type="ECO:0000256" key="10">
    <source>
        <dbReference type="ARBA" id="ARBA00023136"/>
    </source>
</evidence>
<reference evidence="14 15" key="1">
    <citation type="submission" date="2024-07" db="EMBL/GenBank/DDBJ databases">
        <title>The genome sequence of type strain Sediminicola arcticus GDMCC 1.2805.</title>
        <authorList>
            <person name="Liu Y."/>
        </authorList>
    </citation>
    <scope>NUCLEOTIDE SEQUENCE [LARGE SCALE GENOMIC DNA]</scope>
    <source>
        <strain evidence="14 15">GDMCC 1.2805</strain>
    </source>
</reference>
<comment type="subcellular location">
    <subcellularLocation>
        <location evidence="1">Membrane</location>
        <topology evidence="1">Multi-pass membrane protein</topology>
    </subcellularLocation>
</comment>
<dbReference type="InterPro" id="IPR028325">
    <property type="entry name" value="VG_K_chnl"/>
</dbReference>
<keyword evidence="15" id="KW-1185">Reference proteome</keyword>
<evidence type="ECO:0000313" key="15">
    <source>
        <dbReference type="Proteomes" id="UP001549799"/>
    </source>
</evidence>
<feature type="transmembrane region" description="Helical" evidence="12">
    <location>
        <begin position="59"/>
        <end position="78"/>
    </location>
</feature>
<dbReference type="Gene3D" id="1.10.287.70">
    <property type="match status" value="1"/>
</dbReference>
<organism evidence="14 15">
    <name type="scientific">Sediminicola arcticus</name>
    <dbReference type="NCBI Taxonomy" id="1574308"/>
    <lineage>
        <taxon>Bacteria</taxon>
        <taxon>Pseudomonadati</taxon>
        <taxon>Bacteroidota</taxon>
        <taxon>Flavobacteriia</taxon>
        <taxon>Flavobacteriales</taxon>
        <taxon>Flavobacteriaceae</taxon>
        <taxon>Sediminicola</taxon>
    </lineage>
</organism>
<accession>A0ABV2ST91</accession>
<feature type="transmembrane region" description="Helical" evidence="12">
    <location>
        <begin position="155"/>
        <end position="176"/>
    </location>
</feature>
<evidence type="ECO:0000256" key="11">
    <source>
        <dbReference type="ARBA" id="ARBA00023303"/>
    </source>
</evidence>
<keyword evidence="8 12" id="KW-1133">Transmembrane helix</keyword>
<evidence type="ECO:0000256" key="5">
    <source>
        <dbReference type="ARBA" id="ARBA00022826"/>
    </source>
</evidence>